<evidence type="ECO:0000256" key="1">
    <source>
        <dbReference type="ARBA" id="ARBA00004141"/>
    </source>
</evidence>
<organism evidence="9 10">
    <name type="scientific">Syncephalis pseudoplumigaleata</name>
    <dbReference type="NCBI Taxonomy" id="1712513"/>
    <lineage>
        <taxon>Eukaryota</taxon>
        <taxon>Fungi</taxon>
        <taxon>Fungi incertae sedis</taxon>
        <taxon>Zoopagomycota</taxon>
        <taxon>Zoopagomycotina</taxon>
        <taxon>Zoopagomycetes</taxon>
        <taxon>Zoopagales</taxon>
        <taxon>Piptocephalidaceae</taxon>
        <taxon>Syncephalis</taxon>
    </lineage>
</organism>
<gene>
    <name evidence="9" type="ORF">SYNPS1DRAFT_15516</name>
</gene>
<comment type="function">
    <text evidence="8">Nonessential protein required for the fusion of transport vesicles derived from the endocytic pathway with the Golgi complex.</text>
</comment>
<feature type="transmembrane region" description="Helical" evidence="8">
    <location>
        <begin position="67"/>
        <end position="85"/>
    </location>
</feature>
<name>A0A4P9YZH2_9FUNG</name>
<protein>
    <recommendedName>
        <fullName evidence="8">Protein transport protein SFT2</fullName>
    </recommendedName>
</protein>
<proteinExistence type="inferred from homology"/>
<accession>A0A4P9YZH2</accession>
<evidence type="ECO:0000313" key="9">
    <source>
        <dbReference type="EMBL" id="RKP25536.1"/>
    </source>
</evidence>
<keyword evidence="4 8" id="KW-0653">Protein transport</keyword>
<feature type="transmembrane region" description="Helical" evidence="8">
    <location>
        <begin position="91"/>
        <end position="109"/>
    </location>
</feature>
<evidence type="ECO:0000313" key="10">
    <source>
        <dbReference type="Proteomes" id="UP000278143"/>
    </source>
</evidence>
<dbReference type="Pfam" id="PF04178">
    <property type="entry name" value="Got1"/>
    <property type="match status" value="1"/>
</dbReference>
<comment type="subcellular location">
    <subcellularLocation>
        <location evidence="8">Golgi apparatus membrane</location>
        <topology evidence="8">Multi-pass membrane protein</topology>
    </subcellularLocation>
    <subcellularLocation>
        <location evidence="1">Membrane</location>
        <topology evidence="1">Multi-pass membrane protein</topology>
    </subcellularLocation>
</comment>
<dbReference type="EMBL" id="KZ989712">
    <property type="protein sequence ID" value="RKP25536.1"/>
    <property type="molecule type" value="Genomic_DNA"/>
</dbReference>
<evidence type="ECO:0000256" key="5">
    <source>
        <dbReference type="ARBA" id="ARBA00022989"/>
    </source>
</evidence>
<dbReference type="GO" id="GO:0015031">
    <property type="term" value="P:protein transport"/>
    <property type="evidence" value="ECO:0007669"/>
    <property type="project" value="UniProtKB-KW"/>
</dbReference>
<comment type="similarity">
    <text evidence="7 8">Belongs to the SFT2 family.</text>
</comment>
<evidence type="ECO:0000256" key="2">
    <source>
        <dbReference type="ARBA" id="ARBA00022448"/>
    </source>
</evidence>
<evidence type="ECO:0000256" key="8">
    <source>
        <dbReference type="RuleBase" id="RU363111"/>
    </source>
</evidence>
<dbReference type="PANTHER" id="PTHR23137:SF36">
    <property type="entry name" value="VESICLE TRANSPORT PROTEIN SFT2C"/>
    <property type="match status" value="1"/>
</dbReference>
<dbReference type="OrthoDB" id="660759at2759"/>
<dbReference type="InterPro" id="IPR011691">
    <property type="entry name" value="Vesicle_transpt_SFT2"/>
</dbReference>
<evidence type="ECO:0000256" key="6">
    <source>
        <dbReference type="ARBA" id="ARBA00023136"/>
    </source>
</evidence>
<dbReference type="InterPro" id="IPR007305">
    <property type="entry name" value="Vesicle_transpt_Got1/SFT2"/>
</dbReference>
<dbReference type="PANTHER" id="PTHR23137">
    <property type="entry name" value="VESICLE TRANSPORT PROTEIN-RELATED"/>
    <property type="match status" value="1"/>
</dbReference>
<feature type="transmembrane region" description="Helical" evidence="8">
    <location>
        <begin position="33"/>
        <end position="51"/>
    </location>
</feature>
<keyword evidence="5 8" id="KW-1133">Transmembrane helix</keyword>
<feature type="non-terminal residue" evidence="9">
    <location>
        <position position="1"/>
    </location>
</feature>
<keyword evidence="10" id="KW-1185">Reference proteome</keyword>
<evidence type="ECO:0000256" key="7">
    <source>
        <dbReference type="ARBA" id="ARBA00025800"/>
    </source>
</evidence>
<dbReference type="AlphaFoldDB" id="A0A4P9YZH2"/>
<keyword evidence="3 8" id="KW-0812">Transmembrane</keyword>
<keyword evidence="2 8" id="KW-0813">Transport</keyword>
<dbReference type="GO" id="GO:0016192">
    <property type="term" value="P:vesicle-mediated transport"/>
    <property type="evidence" value="ECO:0007669"/>
    <property type="project" value="InterPro"/>
</dbReference>
<dbReference type="Proteomes" id="UP000278143">
    <property type="component" value="Unassembled WGS sequence"/>
</dbReference>
<sequence length="136" mass="15260">RMIGFAVCLATGCIFFIVSFFMLPWLLVVPRKFAVSFTFGSLFVMASFALFKGPQAHLMHLISRDRLPFTLTYITSMVLTLYFSLGLKSYLLTLIGAIVQIIALVWYLVSYLPGGRTTLVYGTRTMSRSVSNILPL</sequence>
<evidence type="ECO:0000256" key="4">
    <source>
        <dbReference type="ARBA" id="ARBA00022927"/>
    </source>
</evidence>
<keyword evidence="6 8" id="KW-0472">Membrane</keyword>
<feature type="transmembrane region" description="Helical" evidence="8">
    <location>
        <begin position="7"/>
        <end position="27"/>
    </location>
</feature>
<keyword evidence="8" id="KW-0333">Golgi apparatus</keyword>
<dbReference type="GO" id="GO:0000139">
    <property type="term" value="C:Golgi membrane"/>
    <property type="evidence" value="ECO:0007669"/>
    <property type="project" value="UniProtKB-SubCell"/>
</dbReference>
<evidence type="ECO:0000256" key="3">
    <source>
        <dbReference type="ARBA" id="ARBA00022692"/>
    </source>
</evidence>
<reference evidence="10" key="1">
    <citation type="journal article" date="2018" name="Nat. Microbiol.">
        <title>Leveraging single-cell genomics to expand the fungal tree of life.</title>
        <authorList>
            <person name="Ahrendt S.R."/>
            <person name="Quandt C.A."/>
            <person name="Ciobanu D."/>
            <person name="Clum A."/>
            <person name="Salamov A."/>
            <person name="Andreopoulos B."/>
            <person name="Cheng J.F."/>
            <person name="Woyke T."/>
            <person name="Pelin A."/>
            <person name="Henrissat B."/>
            <person name="Reynolds N.K."/>
            <person name="Benny G.L."/>
            <person name="Smith M.E."/>
            <person name="James T.Y."/>
            <person name="Grigoriev I.V."/>
        </authorList>
    </citation>
    <scope>NUCLEOTIDE SEQUENCE [LARGE SCALE GENOMIC DNA]</scope>
    <source>
        <strain evidence="10">Benny S71-1</strain>
    </source>
</reference>